<keyword evidence="11" id="KW-1185">Reference proteome</keyword>
<evidence type="ECO:0000256" key="7">
    <source>
        <dbReference type="SAM" id="MobiDB-lite"/>
    </source>
</evidence>
<gene>
    <name evidence="10" type="primary">ANKS1A</name>
    <name evidence="10" type="ORF">AWC38_SpisGene23549</name>
</gene>
<accession>A0A2B4R7Z2</accession>
<feature type="compositionally biased region" description="Basic and acidic residues" evidence="7">
    <location>
        <begin position="790"/>
        <end position="808"/>
    </location>
</feature>
<evidence type="ECO:0000256" key="5">
    <source>
        <dbReference type="ARBA" id="ARBA00022989"/>
    </source>
</evidence>
<dbReference type="Pfam" id="PF00536">
    <property type="entry name" value="SAM_1"/>
    <property type="match status" value="1"/>
</dbReference>
<dbReference type="InterPro" id="IPR013761">
    <property type="entry name" value="SAM/pointed_sf"/>
</dbReference>
<feature type="transmembrane region" description="Helical" evidence="8">
    <location>
        <begin position="1174"/>
        <end position="1196"/>
    </location>
</feature>
<comment type="caution">
    <text evidence="10">The sequence shown here is derived from an EMBL/GenBank/DDBJ whole genome shotgun (WGS) entry which is preliminary data.</text>
</comment>
<dbReference type="SUPFAM" id="SSF53448">
    <property type="entry name" value="Nucleotide-diphospho-sugar transferases"/>
    <property type="match status" value="1"/>
</dbReference>
<dbReference type="EMBL" id="LSMT01001339">
    <property type="protein sequence ID" value="PFX12488.1"/>
    <property type="molecule type" value="Genomic_DNA"/>
</dbReference>
<evidence type="ECO:0000313" key="10">
    <source>
        <dbReference type="EMBL" id="PFX12488.1"/>
    </source>
</evidence>
<protein>
    <recommendedName>
        <fullName evidence="2">chitin synthase</fullName>
        <ecNumber evidence="2">2.4.1.16</ecNumber>
    </recommendedName>
</protein>
<evidence type="ECO:0000259" key="9">
    <source>
        <dbReference type="PROSITE" id="PS50105"/>
    </source>
</evidence>
<name>A0A2B4R7Z2_STYPI</name>
<feature type="transmembrane region" description="Helical" evidence="8">
    <location>
        <begin position="140"/>
        <end position="160"/>
    </location>
</feature>
<comment type="subcellular location">
    <subcellularLocation>
        <location evidence="1">Membrane</location>
        <topology evidence="1">Multi-pass membrane protein</topology>
    </subcellularLocation>
</comment>
<feature type="transmembrane region" description="Helical" evidence="8">
    <location>
        <begin position="184"/>
        <end position="201"/>
    </location>
</feature>
<feature type="transmembrane region" description="Helical" evidence="8">
    <location>
        <begin position="1143"/>
        <end position="1162"/>
    </location>
</feature>
<proteinExistence type="predicted"/>
<dbReference type="STRING" id="50429.A0A2B4R7Z2"/>
<dbReference type="OrthoDB" id="370884at2759"/>
<dbReference type="PANTHER" id="PTHR22914">
    <property type="entry name" value="CHITIN SYNTHASE"/>
    <property type="match status" value="1"/>
</dbReference>
<keyword evidence="6 8" id="KW-0472">Membrane</keyword>
<keyword evidence="5 8" id="KW-1133">Transmembrane helix</keyword>
<feature type="region of interest" description="Disordered" evidence="7">
    <location>
        <begin position="718"/>
        <end position="753"/>
    </location>
</feature>
<dbReference type="Proteomes" id="UP000225706">
    <property type="component" value="Unassembled WGS sequence"/>
</dbReference>
<dbReference type="GO" id="GO:0004100">
    <property type="term" value="F:chitin synthase activity"/>
    <property type="evidence" value="ECO:0007669"/>
    <property type="project" value="UniProtKB-EC"/>
</dbReference>
<feature type="transmembrane region" description="Helical" evidence="8">
    <location>
        <begin position="252"/>
        <end position="273"/>
    </location>
</feature>
<evidence type="ECO:0000256" key="8">
    <source>
        <dbReference type="SAM" id="Phobius"/>
    </source>
</evidence>
<feature type="compositionally biased region" description="Polar residues" evidence="7">
    <location>
        <begin position="734"/>
        <end position="753"/>
    </location>
</feature>
<feature type="compositionally biased region" description="Polar residues" evidence="7">
    <location>
        <begin position="827"/>
        <end position="845"/>
    </location>
</feature>
<feature type="domain" description="SAM" evidence="9">
    <location>
        <begin position="939"/>
        <end position="1002"/>
    </location>
</feature>
<feature type="region of interest" description="Disordered" evidence="7">
    <location>
        <begin position="916"/>
        <end position="949"/>
    </location>
</feature>
<sequence length="1230" mass="138823">MLTVLPVNPDVVVLLTCSLSVAPAIWQAFKSRSKWQTHEGKLDVVKFTAAAVSAITGIVMLSIKVPDLSGQIGIPTSFVLLSIAWSPKLRKLQIQSKQHGHSTLRSGGRSVSGVSFCDNDRERGADRGPPVKIKTARGKAAIISSLWKLFLTPLTAMMFAKSYDIVQLDSIHDAFNAMTTSNPAFTYFMLHIFASFFGYHFGWLSCSLCIQRIGYALPLTLATPIALLMTQVDGICNTDTLPLPCASVDRGYILGAGLLLWLSQFIATTYYIWKSHGQIMAKASDLLWIPSYNGVCLEQYLLLNRRNQSSDEEYDEHNQLSNNIHVFICTTMYHEADFEMEQLLRSIHDVDMNKTKSGRHFESHVFFDGCIREDVLNSYILQLVSLVEKTLDVRITDCIKMKTPYGMQLRWKLPGGMDFTIHLKDNAKVKNKKRWSQVMYMSYVLDFRQELLKVKDDQCFILTTDADVKFTHRSVEALIDQIIEDPKTGAVCARTHPMGDGPVVWYQIFDYAIGHWFQKVANHMLGSVLCSPGCFSLYRCRAVRDVLPTYSSGVDHAFEFLTKDMGTREGKSTSSGGDDWYKPFWNCLKRVCKCYQSQEESEKPQPKHYGNKRASIIEGRTNITVELSNSSSKLRGQSDPNANTGAALETQECVSKKDKTNVSRLSVPAKSKKTSTDSSQFESHEHKSGFEDECAQSVREISKDVLYSAAEIPRKKLVRTSKSSTSKGDAMNPDGNSAFNQKQPGQYSEPTTSLTKDIKDEVLASTSNSQTGIEENIRNENEISVQEAWGDDRDGRRASINEEEDFKRKSQGHNEFNRFSEDFPTCLTKTPPSRANLTGISVSRNPSKRVPPAIPREILPKPTANSQINQTCIPQNSQNDSPFMFSTQIESTQSVTADSSEYQLEINSQSHAFQAQLPAPTKDESSRPGSALENVSDSDPNSPVEDWIPDDLKDYATNFRENGYEKAKFIAGMNDKDLESIGIQNIGHRQKLLRKIKKIPRIDIEENIPENVESWLQEHGLEEYWPSFKDNCYAEPSDLVDLKNMSKDRLKEVLLIQKPGHLNRLKSLINKLQYPNRGQKKIRRTRNELGRLPLKLLDLDNSDEGDEYNFWNDLRQECLIPEMSAFDQTAELKEKLVELRNTTLLVFGVSNALWMIIILTLVRHKDLKILGVDVIGLGFLTIYGGIFALQFLALLCHRFKTLIHILARAPWKININRITPAESSRSQETS</sequence>
<dbReference type="Pfam" id="PF07647">
    <property type="entry name" value="SAM_2"/>
    <property type="match status" value="1"/>
</dbReference>
<evidence type="ECO:0000256" key="1">
    <source>
        <dbReference type="ARBA" id="ARBA00004141"/>
    </source>
</evidence>
<evidence type="ECO:0000313" key="11">
    <source>
        <dbReference type="Proteomes" id="UP000225706"/>
    </source>
</evidence>
<dbReference type="SUPFAM" id="SSF47769">
    <property type="entry name" value="SAM/Pointed domain"/>
    <property type="match status" value="2"/>
</dbReference>
<evidence type="ECO:0000256" key="4">
    <source>
        <dbReference type="ARBA" id="ARBA00022692"/>
    </source>
</evidence>
<dbReference type="CDD" id="cd09487">
    <property type="entry name" value="SAM_superfamily"/>
    <property type="match status" value="1"/>
</dbReference>
<dbReference type="Pfam" id="PF03142">
    <property type="entry name" value="Chitin_synth_2"/>
    <property type="match status" value="1"/>
</dbReference>
<feature type="transmembrane region" description="Helical" evidence="8">
    <location>
        <begin position="44"/>
        <end position="63"/>
    </location>
</feature>
<dbReference type="InterPro" id="IPR029044">
    <property type="entry name" value="Nucleotide-diphossugar_trans"/>
</dbReference>
<dbReference type="EC" id="2.4.1.16" evidence="2"/>
<keyword evidence="3" id="KW-0328">Glycosyltransferase</keyword>
<dbReference type="Gene3D" id="1.10.150.50">
    <property type="entry name" value="Transcription Factor, Ets-1"/>
    <property type="match status" value="2"/>
</dbReference>
<dbReference type="AlphaFoldDB" id="A0A2B4R7Z2"/>
<feature type="domain" description="SAM" evidence="9">
    <location>
        <begin position="1010"/>
        <end position="1075"/>
    </location>
</feature>
<dbReference type="PANTHER" id="PTHR22914:SF41">
    <property type="entry name" value="CHITIN SYNTHASE 7"/>
    <property type="match status" value="1"/>
</dbReference>
<feature type="region of interest" description="Disordered" evidence="7">
    <location>
        <begin position="768"/>
        <end position="883"/>
    </location>
</feature>
<dbReference type="InterPro" id="IPR004835">
    <property type="entry name" value="Chitin_synth"/>
</dbReference>
<feature type="compositionally biased region" description="Polar residues" evidence="7">
    <location>
        <begin position="628"/>
        <end position="644"/>
    </location>
</feature>
<evidence type="ECO:0000256" key="2">
    <source>
        <dbReference type="ARBA" id="ARBA00012543"/>
    </source>
</evidence>
<dbReference type="GO" id="GO:0006031">
    <property type="term" value="P:chitin biosynthetic process"/>
    <property type="evidence" value="ECO:0007669"/>
    <property type="project" value="TreeGrafter"/>
</dbReference>
<evidence type="ECO:0000256" key="6">
    <source>
        <dbReference type="ARBA" id="ARBA00023136"/>
    </source>
</evidence>
<feature type="transmembrane region" description="Helical" evidence="8">
    <location>
        <begin position="12"/>
        <end position="29"/>
    </location>
</feature>
<organism evidence="10 11">
    <name type="scientific">Stylophora pistillata</name>
    <name type="common">Smooth cauliflower coral</name>
    <dbReference type="NCBI Taxonomy" id="50429"/>
    <lineage>
        <taxon>Eukaryota</taxon>
        <taxon>Metazoa</taxon>
        <taxon>Cnidaria</taxon>
        <taxon>Anthozoa</taxon>
        <taxon>Hexacorallia</taxon>
        <taxon>Scleractinia</taxon>
        <taxon>Astrocoeniina</taxon>
        <taxon>Pocilloporidae</taxon>
        <taxon>Stylophora</taxon>
    </lineage>
</organism>
<dbReference type="SMART" id="SM00454">
    <property type="entry name" value="SAM"/>
    <property type="match status" value="2"/>
</dbReference>
<keyword evidence="4 8" id="KW-0812">Transmembrane</keyword>
<evidence type="ECO:0000256" key="3">
    <source>
        <dbReference type="ARBA" id="ARBA00022676"/>
    </source>
</evidence>
<dbReference type="PROSITE" id="PS50105">
    <property type="entry name" value="SAM_DOMAIN"/>
    <property type="match status" value="2"/>
</dbReference>
<reference evidence="11" key="1">
    <citation type="journal article" date="2017" name="bioRxiv">
        <title>Comparative analysis of the genomes of Stylophora pistillata and Acropora digitifera provides evidence for extensive differences between species of corals.</title>
        <authorList>
            <person name="Voolstra C.R."/>
            <person name="Li Y."/>
            <person name="Liew Y.J."/>
            <person name="Baumgarten S."/>
            <person name="Zoccola D."/>
            <person name="Flot J.-F."/>
            <person name="Tambutte S."/>
            <person name="Allemand D."/>
            <person name="Aranda M."/>
        </authorList>
    </citation>
    <scope>NUCLEOTIDE SEQUENCE [LARGE SCALE GENOMIC DNA]</scope>
</reference>
<keyword evidence="3" id="KW-0808">Transferase</keyword>
<dbReference type="InterPro" id="IPR001660">
    <property type="entry name" value="SAM"/>
</dbReference>
<feature type="compositionally biased region" description="Polar residues" evidence="7">
    <location>
        <begin position="863"/>
        <end position="883"/>
    </location>
</feature>
<feature type="region of interest" description="Disordered" evidence="7">
    <location>
        <begin position="628"/>
        <end position="693"/>
    </location>
</feature>
<dbReference type="GO" id="GO:0071944">
    <property type="term" value="C:cell periphery"/>
    <property type="evidence" value="ECO:0007669"/>
    <property type="project" value="TreeGrafter"/>
</dbReference>
<dbReference type="GO" id="GO:0016020">
    <property type="term" value="C:membrane"/>
    <property type="evidence" value="ECO:0007669"/>
    <property type="project" value="UniProtKB-SubCell"/>
</dbReference>